<comment type="caution">
    <text evidence="1">The sequence shown here is derived from an EMBL/GenBank/DDBJ whole genome shotgun (WGS) entry which is preliminary data.</text>
</comment>
<name>A0A815ZIF6_9BILA</name>
<feature type="non-terminal residue" evidence="1">
    <location>
        <position position="1"/>
    </location>
</feature>
<evidence type="ECO:0000313" key="2">
    <source>
        <dbReference type="Proteomes" id="UP000663889"/>
    </source>
</evidence>
<organism evidence="1 2">
    <name type="scientific">Rotaria sordida</name>
    <dbReference type="NCBI Taxonomy" id="392033"/>
    <lineage>
        <taxon>Eukaryota</taxon>
        <taxon>Metazoa</taxon>
        <taxon>Spiralia</taxon>
        <taxon>Gnathifera</taxon>
        <taxon>Rotifera</taxon>
        <taxon>Eurotatoria</taxon>
        <taxon>Bdelloidea</taxon>
        <taxon>Philodinida</taxon>
        <taxon>Philodinidae</taxon>
        <taxon>Rotaria</taxon>
    </lineage>
</organism>
<evidence type="ECO:0000313" key="1">
    <source>
        <dbReference type="EMBL" id="CAF1584540.1"/>
    </source>
</evidence>
<feature type="non-terminal residue" evidence="1">
    <location>
        <position position="63"/>
    </location>
</feature>
<gene>
    <name evidence="1" type="ORF">SEV965_LOCUS39974</name>
</gene>
<proteinExistence type="predicted"/>
<dbReference type="Proteomes" id="UP000663889">
    <property type="component" value="Unassembled WGS sequence"/>
</dbReference>
<dbReference type="AlphaFoldDB" id="A0A815ZIF6"/>
<protein>
    <submittedName>
        <fullName evidence="1">Uncharacterized protein</fullName>
    </submittedName>
</protein>
<sequence length="63" mass="7126">KQVGPEFAIRSDSKAEKIIVPSRNPLECICQVVVLLPNNNRVQVCCKLNVSVRIIYEIIVIYV</sequence>
<accession>A0A815ZIF6</accession>
<reference evidence="1" key="1">
    <citation type="submission" date="2021-02" db="EMBL/GenBank/DDBJ databases">
        <authorList>
            <person name="Nowell W R."/>
        </authorList>
    </citation>
    <scope>NUCLEOTIDE SEQUENCE</scope>
</reference>
<dbReference type="EMBL" id="CAJNOU010020108">
    <property type="protein sequence ID" value="CAF1584540.1"/>
    <property type="molecule type" value="Genomic_DNA"/>
</dbReference>